<protein>
    <submittedName>
        <fullName evidence="1">Uncharacterized protein</fullName>
    </submittedName>
</protein>
<evidence type="ECO:0000313" key="1">
    <source>
        <dbReference type="EMBL" id="MBX05105.1"/>
    </source>
</evidence>
<dbReference type="EMBL" id="GGEC01024621">
    <property type="protein sequence ID" value="MBX05105.1"/>
    <property type="molecule type" value="Transcribed_RNA"/>
</dbReference>
<accession>A0A2P2KHA1</accession>
<sequence length="23" mass="2795">MRLNCWRAKLKLSRECFLTQKIG</sequence>
<dbReference type="AlphaFoldDB" id="A0A2P2KHA1"/>
<name>A0A2P2KHA1_RHIMU</name>
<proteinExistence type="predicted"/>
<organism evidence="1">
    <name type="scientific">Rhizophora mucronata</name>
    <name type="common">Asiatic mangrove</name>
    <dbReference type="NCBI Taxonomy" id="61149"/>
    <lineage>
        <taxon>Eukaryota</taxon>
        <taxon>Viridiplantae</taxon>
        <taxon>Streptophyta</taxon>
        <taxon>Embryophyta</taxon>
        <taxon>Tracheophyta</taxon>
        <taxon>Spermatophyta</taxon>
        <taxon>Magnoliopsida</taxon>
        <taxon>eudicotyledons</taxon>
        <taxon>Gunneridae</taxon>
        <taxon>Pentapetalae</taxon>
        <taxon>rosids</taxon>
        <taxon>fabids</taxon>
        <taxon>Malpighiales</taxon>
        <taxon>Rhizophoraceae</taxon>
        <taxon>Rhizophora</taxon>
    </lineage>
</organism>
<reference evidence="1" key="1">
    <citation type="submission" date="2018-02" db="EMBL/GenBank/DDBJ databases">
        <title>Rhizophora mucronata_Transcriptome.</title>
        <authorList>
            <person name="Meera S.P."/>
            <person name="Sreeshan A."/>
            <person name="Augustine A."/>
        </authorList>
    </citation>
    <scope>NUCLEOTIDE SEQUENCE</scope>
    <source>
        <tissue evidence="1">Leaf</tissue>
    </source>
</reference>